<dbReference type="SUPFAM" id="SSF50346">
    <property type="entry name" value="PRC-barrel domain"/>
    <property type="match status" value="1"/>
</dbReference>
<dbReference type="RefSeq" id="WP_164697982.1">
    <property type="nucleotide sequence ID" value="NZ_JAAIKB010000024.1"/>
</dbReference>
<comment type="caution">
    <text evidence="3">The sequence shown here is derived from an EMBL/GenBank/DDBJ whole genome shotgun (WGS) entry which is preliminary data.</text>
</comment>
<organism evidence="3 4">
    <name type="scientific">Falsiroseomonas algicola</name>
    <dbReference type="NCBI Taxonomy" id="2716930"/>
    <lineage>
        <taxon>Bacteria</taxon>
        <taxon>Pseudomonadati</taxon>
        <taxon>Pseudomonadota</taxon>
        <taxon>Alphaproteobacteria</taxon>
        <taxon>Acetobacterales</taxon>
        <taxon>Roseomonadaceae</taxon>
        <taxon>Falsiroseomonas</taxon>
    </lineage>
</organism>
<accession>A0A6M1LU91</accession>
<dbReference type="InterPro" id="IPR027275">
    <property type="entry name" value="PRC-brl_dom"/>
</dbReference>
<proteinExistence type="predicted"/>
<evidence type="ECO:0000313" key="3">
    <source>
        <dbReference type="EMBL" id="NGM24066.1"/>
    </source>
</evidence>
<evidence type="ECO:0000256" key="1">
    <source>
        <dbReference type="SAM" id="SignalP"/>
    </source>
</evidence>
<dbReference type="PANTHER" id="PTHR36505">
    <property type="entry name" value="BLR1072 PROTEIN"/>
    <property type="match status" value="1"/>
</dbReference>
<keyword evidence="4" id="KW-1185">Reference proteome</keyword>
<evidence type="ECO:0000259" key="2">
    <source>
        <dbReference type="Pfam" id="PF05239"/>
    </source>
</evidence>
<reference evidence="3 4" key="2">
    <citation type="submission" date="2020-03" db="EMBL/GenBank/DDBJ databases">
        <title>Roseomonas stagni sp. nov., isolated from pond water in Japan.</title>
        <authorList>
            <person name="Furuhata K."/>
            <person name="Miyamoto H."/>
            <person name="Goto K."/>
        </authorList>
    </citation>
    <scope>NUCLEOTIDE SEQUENCE [LARGE SCALE GENOMIC DNA]</scope>
    <source>
        <strain evidence="3 4">PeD5</strain>
    </source>
</reference>
<dbReference type="AlphaFoldDB" id="A0A6M1LU91"/>
<keyword evidence="1" id="KW-0732">Signal</keyword>
<dbReference type="InterPro" id="IPR011033">
    <property type="entry name" value="PRC_barrel-like_sf"/>
</dbReference>
<feature type="signal peptide" evidence="1">
    <location>
        <begin position="1"/>
        <end position="25"/>
    </location>
</feature>
<dbReference type="Gene3D" id="2.30.30.240">
    <property type="entry name" value="PRC-barrel domain"/>
    <property type="match status" value="1"/>
</dbReference>
<reference evidence="3 4" key="1">
    <citation type="submission" date="2020-02" db="EMBL/GenBank/DDBJ databases">
        <authorList>
            <person name="Kim H.M."/>
            <person name="Jeon C.O."/>
        </authorList>
    </citation>
    <scope>NUCLEOTIDE SEQUENCE [LARGE SCALE GENOMIC DNA]</scope>
    <source>
        <strain evidence="3 4">PeD5</strain>
    </source>
</reference>
<dbReference type="Proteomes" id="UP000475385">
    <property type="component" value="Unassembled WGS sequence"/>
</dbReference>
<dbReference type="PANTHER" id="PTHR36505:SF1">
    <property type="entry name" value="BLR1072 PROTEIN"/>
    <property type="match status" value="1"/>
</dbReference>
<evidence type="ECO:0000313" key="4">
    <source>
        <dbReference type="Proteomes" id="UP000475385"/>
    </source>
</evidence>
<dbReference type="Pfam" id="PF05239">
    <property type="entry name" value="PRC"/>
    <property type="match status" value="1"/>
</dbReference>
<dbReference type="EMBL" id="JAAIKB010000024">
    <property type="protein sequence ID" value="NGM24066.1"/>
    <property type="molecule type" value="Genomic_DNA"/>
</dbReference>
<sequence>MMIGLTTRMAAGLALVTLLAGPAAAQGAPSASCLDSLGALDRRMDQDGFWLSGYRASLGWSGVATPPGTEPNMGVRAPGLVAPGGAVAAGAAPTRPPAGTDAGTDGGVSPFAAVDWDGAPAQALRMLFAAAQILGQTGREEPCRAVLAAAEQDYEGYIERLRQAGVRPADISSWREKQLAIARPVAEAGPLPSEVIEGTDLRNPRDEYLGRVADLVIGPGGEPALAVVRRGGFLGVGGGHVAVPWQALRVTPGLDAFVLDATRAQMDAAPRLDRNLSRTPEAHGRLAEDVRAFWSGQSAATGGGG</sequence>
<gene>
    <name evidence="3" type="ORF">G3576_28935</name>
</gene>
<name>A0A6M1LU91_9PROT</name>
<feature type="domain" description="PRC-barrel" evidence="2">
    <location>
        <begin position="196"/>
        <end position="265"/>
    </location>
</feature>
<feature type="chain" id="PRO_5026905512" evidence="1">
    <location>
        <begin position="26"/>
        <end position="305"/>
    </location>
</feature>
<protein>
    <submittedName>
        <fullName evidence="3">PRC-barrel domain containing protein</fullName>
    </submittedName>
</protein>